<keyword evidence="1" id="KW-0812">Transmembrane</keyword>
<evidence type="ECO:0000256" key="1">
    <source>
        <dbReference type="SAM" id="Phobius"/>
    </source>
</evidence>
<evidence type="ECO:0008006" key="4">
    <source>
        <dbReference type="Google" id="ProtNLM"/>
    </source>
</evidence>
<dbReference type="AlphaFoldDB" id="A2BP58"/>
<keyword evidence="1" id="KW-0472">Membrane</keyword>
<name>A2BP58_PROMS</name>
<sequence length="93" mass="10806">MSIINNLIINMPIKWYGNGDLEDPIYKHFSRIVNFVIHCMIFTAIVSGTWLLKEIKYEIGYFNNFAIVWSVILASHLLFVIIKKPKDTSKQST</sequence>
<accession>A2BP58</accession>
<reference evidence="2 3" key="1">
    <citation type="journal article" date="2007" name="PLoS Genet.">
        <title>Patterns and implications of gene gain and loss in the evolution of Prochlorococcus.</title>
        <authorList>
            <person name="Kettler G.C."/>
            <person name="Martiny A.C."/>
            <person name="Huang K."/>
            <person name="Zucker J."/>
            <person name="Coleman M.L."/>
            <person name="Rodrigue S."/>
            <person name="Chen F."/>
            <person name="Lapidus A."/>
            <person name="Ferriera S."/>
            <person name="Johnson J."/>
            <person name="Steglich C."/>
            <person name="Church G.M."/>
            <person name="Richardson P."/>
            <person name="Chisholm S.W."/>
        </authorList>
    </citation>
    <scope>NUCLEOTIDE SEQUENCE [LARGE SCALE GENOMIC DNA]</scope>
    <source>
        <strain evidence="2 3">AS9601</strain>
    </source>
</reference>
<dbReference type="EMBL" id="CP000551">
    <property type="protein sequence ID" value="ABM69569.1"/>
    <property type="molecule type" value="Genomic_DNA"/>
</dbReference>
<organism evidence="2 3">
    <name type="scientific">Prochlorococcus marinus (strain AS9601)</name>
    <dbReference type="NCBI Taxonomy" id="146891"/>
    <lineage>
        <taxon>Bacteria</taxon>
        <taxon>Bacillati</taxon>
        <taxon>Cyanobacteriota</taxon>
        <taxon>Cyanophyceae</taxon>
        <taxon>Synechococcales</taxon>
        <taxon>Prochlorococcaceae</taxon>
        <taxon>Prochlorococcus</taxon>
    </lineage>
</organism>
<feature type="transmembrane region" description="Helical" evidence="1">
    <location>
        <begin position="64"/>
        <end position="82"/>
    </location>
</feature>
<dbReference type="STRING" id="146891.A9601_02811"/>
<feature type="transmembrane region" description="Helical" evidence="1">
    <location>
        <begin position="32"/>
        <end position="52"/>
    </location>
</feature>
<gene>
    <name evidence="2" type="ordered locus">A9601_02811</name>
</gene>
<protein>
    <recommendedName>
        <fullName evidence="4">2TM domain-containing protein</fullName>
    </recommendedName>
</protein>
<dbReference type="HOGENOM" id="CLU_173130_1_0_3"/>
<evidence type="ECO:0000313" key="3">
    <source>
        <dbReference type="Proteomes" id="UP000002590"/>
    </source>
</evidence>
<keyword evidence="1" id="KW-1133">Transmembrane helix</keyword>
<evidence type="ECO:0000313" key="2">
    <source>
        <dbReference type="EMBL" id="ABM69569.1"/>
    </source>
</evidence>
<proteinExistence type="predicted"/>
<dbReference type="KEGG" id="pmb:A9601_02811"/>
<dbReference type="Proteomes" id="UP000002590">
    <property type="component" value="Chromosome"/>
</dbReference>